<sequence length="106" mass="12261">MAKGTVCIFNLQLAKCLKTLLIPIGECLVIILPTLENPVLDDLCNSYTLRKTCFFRLRVLLWEGRRACLFVLLFNCTTFINRLDSVRILIITDPKIIYHYLTNIIL</sequence>
<accession>A0A0E9SV99</accession>
<dbReference type="AlphaFoldDB" id="A0A0E9SV99"/>
<feature type="chain" id="PRO_5002432673" evidence="1">
    <location>
        <begin position="17"/>
        <end position="106"/>
    </location>
</feature>
<dbReference type="EMBL" id="GBXM01064114">
    <property type="protein sequence ID" value="JAH44463.1"/>
    <property type="molecule type" value="Transcribed_RNA"/>
</dbReference>
<reference evidence="2" key="2">
    <citation type="journal article" date="2015" name="Fish Shellfish Immunol.">
        <title>Early steps in the European eel (Anguilla anguilla)-Vibrio vulnificus interaction in the gills: Role of the RtxA13 toxin.</title>
        <authorList>
            <person name="Callol A."/>
            <person name="Pajuelo D."/>
            <person name="Ebbesson L."/>
            <person name="Teles M."/>
            <person name="MacKenzie S."/>
            <person name="Amaro C."/>
        </authorList>
    </citation>
    <scope>NUCLEOTIDE SEQUENCE</scope>
</reference>
<evidence type="ECO:0000256" key="1">
    <source>
        <dbReference type="SAM" id="SignalP"/>
    </source>
</evidence>
<reference evidence="2" key="1">
    <citation type="submission" date="2014-11" db="EMBL/GenBank/DDBJ databases">
        <authorList>
            <person name="Amaro Gonzalez C."/>
        </authorList>
    </citation>
    <scope>NUCLEOTIDE SEQUENCE</scope>
</reference>
<feature type="signal peptide" evidence="1">
    <location>
        <begin position="1"/>
        <end position="16"/>
    </location>
</feature>
<evidence type="ECO:0000313" key="2">
    <source>
        <dbReference type="EMBL" id="JAH44463.1"/>
    </source>
</evidence>
<keyword evidence="1" id="KW-0732">Signal</keyword>
<protein>
    <submittedName>
        <fullName evidence="2">Uncharacterized protein</fullName>
    </submittedName>
</protein>
<organism evidence="2">
    <name type="scientific">Anguilla anguilla</name>
    <name type="common">European freshwater eel</name>
    <name type="synonym">Muraena anguilla</name>
    <dbReference type="NCBI Taxonomy" id="7936"/>
    <lineage>
        <taxon>Eukaryota</taxon>
        <taxon>Metazoa</taxon>
        <taxon>Chordata</taxon>
        <taxon>Craniata</taxon>
        <taxon>Vertebrata</taxon>
        <taxon>Euteleostomi</taxon>
        <taxon>Actinopterygii</taxon>
        <taxon>Neopterygii</taxon>
        <taxon>Teleostei</taxon>
        <taxon>Anguilliformes</taxon>
        <taxon>Anguillidae</taxon>
        <taxon>Anguilla</taxon>
    </lineage>
</organism>
<proteinExistence type="predicted"/>
<name>A0A0E9SV99_ANGAN</name>